<evidence type="ECO:0000313" key="10">
    <source>
        <dbReference type="EMBL" id="KAK3350590.1"/>
    </source>
</evidence>
<evidence type="ECO:0000256" key="2">
    <source>
        <dbReference type="ARBA" id="ARBA00004792"/>
    </source>
</evidence>
<evidence type="ECO:0000256" key="7">
    <source>
        <dbReference type="ARBA" id="ARBA00023004"/>
    </source>
</evidence>
<dbReference type="GO" id="GO:0020037">
    <property type="term" value="F:heme binding"/>
    <property type="evidence" value="ECO:0007669"/>
    <property type="project" value="InterPro"/>
</dbReference>
<keyword evidence="6" id="KW-0560">Oxidoreductase</keyword>
<dbReference type="InterPro" id="IPR036396">
    <property type="entry name" value="Cyt_P450_sf"/>
</dbReference>
<keyword evidence="11" id="KW-1185">Reference proteome</keyword>
<evidence type="ECO:0000256" key="4">
    <source>
        <dbReference type="ARBA" id="ARBA00022617"/>
    </source>
</evidence>
<dbReference type="Pfam" id="PF00067">
    <property type="entry name" value="p450"/>
    <property type="match status" value="1"/>
</dbReference>
<accession>A0AAE0MV31</accession>
<dbReference type="GO" id="GO:0004497">
    <property type="term" value="F:monooxygenase activity"/>
    <property type="evidence" value="ECO:0007669"/>
    <property type="project" value="InterPro"/>
</dbReference>
<reference evidence="10" key="1">
    <citation type="journal article" date="2023" name="Mol. Phylogenet. Evol.">
        <title>Genome-scale phylogeny and comparative genomics of the fungal order Sordariales.</title>
        <authorList>
            <person name="Hensen N."/>
            <person name="Bonometti L."/>
            <person name="Westerberg I."/>
            <person name="Brannstrom I.O."/>
            <person name="Guillou S."/>
            <person name="Cros-Aarteil S."/>
            <person name="Calhoun S."/>
            <person name="Haridas S."/>
            <person name="Kuo A."/>
            <person name="Mondo S."/>
            <person name="Pangilinan J."/>
            <person name="Riley R."/>
            <person name="LaButti K."/>
            <person name="Andreopoulos B."/>
            <person name="Lipzen A."/>
            <person name="Chen C."/>
            <person name="Yan M."/>
            <person name="Daum C."/>
            <person name="Ng V."/>
            <person name="Clum A."/>
            <person name="Steindorff A."/>
            <person name="Ohm R.A."/>
            <person name="Martin F."/>
            <person name="Silar P."/>
            <person name="Natvig D.O."/>
            <person name="Lalanne C."/>
            <person name="Gautier V."/>
            <person name="Ament-Velasquez S.L."/>
            <person name="Kruys A."/>
            <person name="Hutchinson M.I."/>
            <person name="Powell A.J."/>
            <person name="Barry K."/>
            <person name="Miller A.N."/>
            <person name="Grigoriev I.V."/>
            <person name="Debuchy R."/>
            <person name="Gladieux P."/>
            <person name="Hiltunen Thoren M."/>
            <person name="Johannesson H."/>
        </authorList>
    </citation>
    <scope>NUCLEOTIDE SEQUENCE</scope>
    <source>
        <strain evidence="10">CBS 560.94</strain>
    </source>
</reference>
<comment type="caution">
    <text evidence="10">The sequence shown here is derived from an EMBL/GenBank/DDBJ whole genome shotgun (WGS) entry which is preliminary data.</text>
</comment>
<comment type="cofactor">
    <cofactor evidence="1">
        <name>heme</name>
        <dbReference type="ChEBI" id="CHEBI:30413"/>
    </cofactor>
</comment>
<evidence type="ECO:0000256" key="6">
    <source>
        <dbReference type="ARBA" id="ARBA00023002"/>
    </source>
</evidence>
<dbReference type="GO" id="GO:0017000">
    <property type="term" value="P:antibiotic biosynthetic process"/>
    <property type="evidence" value="ECO:0007669"/>
    <property type="project" value="UniProtKB-KW"/>
</dbReference>
<dbReference type="GeneID" id="87867514"/>
<evidence type="ECO:0000256" key="5">
    <source>
        <dbReference type="ARBA" id="ARBA00022723"/>
    </source>
</evidence>
<organism evidence="10 11">
    <name type="scientific">Neurospora tetraspora</name>
    <dbReference type="NCBI Taxonomy" id="94610"/>
    <lineage>
        <taxon>Eukaryota</taxon>
        <taxon>Fungi</taxon>
        <taxon>Dikarya</taxon>
        <taxon>Ascomycota</taxon>
        <taxon>Pezizomycotina</taxon>
        <taxon>Sordariomycetes</taxon>
        <taxon>Sordariomycetidae</taxon>
        <taxon>Sordariales</taxon>
        <taxon>Sordariaceae</taxon>
        <taxon>Neurospora</taxon>
    </lineage>
</organism>
<dbReference type="Gene3D" id="1.10.630.10">
    <property type="entry name" value="Cytochrome P450"/>
    <property type="match status" value="1"/>
</dbReference>
<keyword evidence="8" id="KW-0503">Monooxygenase</keyword>
<dbReference type="InterPro" id="IPR001128">
    <property type="entry name" value="Cyt_P450"/>
</dbReference>
<dbReference type="Proteomes" id="UP001278500">
    <property type="component" value="Unassembled WGS sequence"/>
</dbReference>
<keyword evidence="7" id="KW-0408">Iron</keyword>
<dbReference type="PANTHER" id="PTHR46206">
    <property type="entry name" value="CYTOCHROME P450"/>
    <property type="match status" value="1"/>
</dbReference>
<name>A0AAE0MV31_9PEZI</name>
<comment type="pathway">
    <text evidence="2">Antibiotic biosynthesis.</text>
</comment>
<dbReference type="PANTHER" id="PTHR46206:SF1">
    <property type="entry name" value="P450, PUTATIVE (EUROFUNG)-RELATED"/>
    <property type="match status" value="1"/>
</dbReference>
<evidence type="ECO:0000256" key="3">
    <source>
        <dbReference type="ARBA" id="ARBA00010617"/>
    </source>
</evidence>
<dbReference type="CDD" id="cd11041">
    <property type="entry name" value="CYP503A1-like"/>
    <property type="match status" value="1"/>
</dbReference>
<evidence type="ECO:0000256" key="9">
    <source>
        <dbReference type="ARBA" id="ARBA00023194"/>
    </source>
</evidence>
<dbReference type="GO" id="GO:0005506">
    <property type="term" value="F:iron ion binding"/>
    <property type="evidence" value="ECO:0007669"/>
    <property type="project" value="InterPro"/>
</dbReference>
<dbReference type="AlphaFoldDB" id="A0AAE0MV31"/>
<evidence type="ECO:0000256" key="1">
    <source>
        <dbReference type="ARBA" id="ARBA00001971"/>
    </source>
</evidence>
<keyword evidence="4" id="KW-0349">Heme</keyword>
<dbReference type="EMBL" id="JAUEPP010000002">
    <property type="protein sequence ID" value="KAK3350590.1"/>
    <property type="molecule type" value="Genomic_DNA"/>
</dbReference>
<dbReference type="RefSeq" id="XP_062683885.1">
    <property type="nucleotide sequence ID" value="XM_062830360.1"/>
</dbReference>
<sequence length="303" mass="33906">MHAHTVDNLELNLKVPSPRQTLFITQYTTYLLISKNWGSGTEYKKVCVYETSQRIIGPATNCVLVGKPFFRNLEFLDTAMAYAQAVPLTATILRFVWEPLPDEARQRDRDGHKPMDPEPNDSLQWSIRQAKQMGDPYLWSPTTLTVRVMILDFAALHTTSFAITHALLDLAAPKQKYIDALRDEVQSVLAEHGGEWNKRALAQMVKVDSVLRESQQLNSPVSVGLTRNVTAKEEIITPSGVKIPYGATVCVPGFTVMHDDETLRYRKVGGLRVLVNIPSSICYVQASLCELGTSTRFFVPVAI</sequence>
<evidence type="ECO:0000256" key="8">
    <source>
        <dbReference type="ARBA" id="ARBA00023033"/>
    </source>
</evidence>
<keyword evidence="9" id="KW-0045">Antibiotic biosynthesis</keyword>
<gene>
    <name evidence="10" type="ORF">B0H65DRAFT_567228</name>
</gene>
<proteinExistence type="inferred from homology"/>
<protein>
    <submittedName>
        <fullName evidence="10">Cytochrome P450</fullName>
    </submittedName>
</protein>
<dbReference type="GO" id="GO:0016705">
    <property type="term" value="F:oxidoreductase activity, acting on paired donors, with incorporation or reduction of molecular oxygen"/>
    <property type="evidence" value="ECO:0007669"/>
    <property type="project" value="InterPro"/>
</dbReference>
<reference evidence="10" key="2">
    <citation type="submission" date="2023-06" db="EMBL/GenBank/DDBJ databases">
        <authorList>
            <consortium name="Lawrence Berkeley National Laboratory"/>
            <person name="Haridas S."/>
            <person name="Hensen N."/>
            <person name="Bonometti L."/>
            <person name="Westerberg I."/>
            <person name="Brannstrom I.O."/>
            <person name="Guillou S."/>
            <person name="Cros-Aarteil S."/>
            <person name="Calhoun S."/>
            <person name="Kuo A."/>
            <person name="Mondo S."/>
            <person name="Pangilinan J."/>
            <person name="Riley R."/>
            <person name="Labutti K."/>
            <person name="Andreopoulos B."/>
            <person name="Lipzen A."/>
            <person name="Chen C."/>
            <person name="Yanf M."/>
            <person name="Daum C."/>
            <person name="Ng V."/>
            <person name="Clum A."/>
            <person name="Steindorff A."/>
            <person name="Ohm R."/>
            <person name="Martin F."/>
            <person name="Silar P."/>
            <person name="Natvig D."/>
            <person name="Lalanne C."/>
            <person name="Gautier V."/>
            <person name="Ament-Velasquez S.L."/>
            <person name="Kruys A."/>
            <person name="Hutchinson M.I."/>
            <person name="Powell A.J."/>
            <person name="Barry K."/>
            <person name="Miller A.N."/>
            <person name="Grigoriev I.V."/>
            <person name="Debuchy R."/>
            <person name="Gladieux P."/>
            <person name="Thoren M.H."/>
            <person name="Johannesson H."/>
        </authorList>
    </citation>
    <scope>NUCLEOTIDE SEQUENCE</scope>
    <source>
        <strain evidence="10">CBS 560.94</strain>
    </source>
</reference>
<keyword evidence="5" id="KW-0479">Metal-binding</keyword>
<dbReference type="SUPFAM" id="SSF48264">
    <property type="entry name" value="Cytochrome P450"/>
    <property type="match status" value="1"/>
</dbReference>
<evidence type="ECO:0000313" key="11">
    <source>
        <dbReference type="Proteomes" id="UP001278500"/>
    </source>
</evidence>
<comment type="similarity">
    <text evidence="3">Belongs to the cytochrome P450 family.</text>
</comment>